<dbReference type="EMBL" id="BGPR01070089">
    <property type="protein sequence ID" value="GBO43599.1"/>
    <property type="molecule type" value="Genomic_DNA"/>
</dbReference>
<gene>
    <name evidence="1" type="ORF">AVEN_65731_1</name>
    <name evidence="2" type="ORF">AVEN_76048_1</name>
</gene>
<keyword evidence="3" id="KW-1185">Reference proteome</keyword>
<evidence type="ECO:0000313" key="1">
    <source>
        <dbReference type="EMBL" id="GBO43599.1"/>
    </source>
</evidence>
<protein>
    <submittedName>
        <fullName evidence="2">Uncharacterized protein</fullName>
    </submittedName>
</protein>
<evidence type="ECO:0000313" key="3">
    <source>
        <dbReference type="Proteomes" id="UP000499080"/>
    </source>
</evidence>
<accession>A0A4Y2X4S7</accession>
<dbReference type="EMBL" id="BGPR01070378">
    <property type="protein sequence ID" value="GBO43820.1"/>
    <property type="molecule type" value="Genomic_DNA"/>
</dbReference>
<dbReference type="AlphaFoldDB" id="A0A4Y2X4S7"/>
<organism evidence="2 3">
    <name type="scientific">Araneus ventricosus</name>
    <name type="common">Orbweaver spider</name>
    <name type="synonym">Epeira ventricosa</name>
    <dbReference type="NCBI Taxonomy" id="182803"/>
    <lineage>
        <taxon>Eukaryota</taxon>
        <taxon>Metazoa</taxon>
        <taxon>Ecdysozoa</taxon>
        <taxon>Arthropoda</taxon>
        <taxon>Chelicerata</taxon>
        <taxon>Arachnida</taxon>
        <taxon>Araneae</taxon>
        <taxon>Araneomorphae</taxon>
        <taxon>Entelegynae</taxon>
        <taxon>Araneoidea</taxon>
        <taxon>Araneidae</taxon>
        <taxon>Araneus</taxon>
    </lineage>
</organism>
<reference evidence="2 3" key="1">
    <citation type="journal article" date="2019" name="Sci. Rep.">
        <title>Orb-weaving spider Araneus ventricosus genome elucidates the spidroin gene catalogue.</title>
        <authorList>
            <person name="Kono N."/>
            <person name="Nakamura H."/>
            <person name="Ohtoshi R."/>
            <person name="Moran D.A.P."/>
            <person name="Shinohara A."/>
            <person name="Yoshida Y."/>
            <person name="Fujiwara M."/>
            <person name="Mori M."/>
            <person name="Tomita M."/>
            <person name="Arakawa K."/>
        </authorList>
    </citation>
    <scope>NUCLEOTIDE SEQUENCE [LARGE SCALE GENOMIC DNA]</scope>
</reference>
<proteinExistence type="predicted"/>
<name>A0A4Y2X4S7_ARAVE</name>
<evidence type="ECO:0000313" key="2">
    <source>
        <dbReference type="EMBL" id="GBO43820.1"/>
    </source>
</evidence>
<dbReference type="Proteomes" id="UP000499080">
    <property type="component" value="Unassembled WGS sequence"/>
</dbReference>
<comment type="caution">
    <text evidence="2">The sequence shown here is derived from an EMBL/GenBank/DDBJ whole genome shotgun (WGS) entry which is preliminary data.</text>
</comment>
<sequence length="116" mass="13483">MNLGMLKKMELLMLKGNETFDAKEKETFDAKGNEPCIVVQKEPCNNEMYEPCRGEENQSYKVVEIKKEMQTDHYILDRSHNQSSEDHKGIDSFDYSGFHDTNHDIFIGQKFKQNSG</sequence>